<proteinExistence type="predicted"/>
<dbReference type="AlphaFoldDB" id="A0A553Q4Z2"/>
<sequence>MCVQALLKTITVTSLRYSGTFSSHLLLERATQCEAKCWQRNEREEGEERKFTFHFSGSVKAEDERACSANLALLFLTLGILLYIVPTVRKGANTVPEPVRIQPLITDPGQSPCTVSEALQVSAASSGSPPSHVLSENTVADPRALLRVRLVRFDIPIIPRFDIAHRGDSPQVQVQEVTQCVASDHQIDAPPKQAESNRDLTHGLCLCPVPL</sequence>
<keyword evidence="1" id="KW-0472">Membrane</keyword>
<keyword evidence="3" id="KW-1185">Reference proteome</keyword>
<keyword evidence="1" id="KW-1133">Transmembrane helix</keyword>
<accession>A0A553Q4Z2</accession>
<comment type="caution">
    <text evidence="2">The sequence shown here is derived from an EMBL/GenBank/DDBJ whole genome shotgun (WGS) entry which is preliminary data.</text>
</comment>
<name>A0A553Q4Z2_9TELE</name>
<organism evidence="2 3">
    <name type="scientific">Danionella cerebrum</name>
    <dbReference type="NCBI Taxonomy" id="2873325"/>
    <lineage>
        <taxon>Eukaryota</taxon>
        <taxon>Metazoa</taxon>
        <taxon>Chordata</taxon>
        <taxon>Craniata</taxon>
        <taxon>Vertebrata</taxon>
        <taxon>Euteleostomi</taxon>
        <taxon>Actinopterygii</taxon>
        <taxon>Neopterygii</taxon>
        <taxon>Teleostei</taxon>
        <taxon>Ostariophysi</taxon>
        <taxon>Cypriniformes</taxon>
        <taxon>Danionidae</taxon>
        <taxon>Danioninae</taxon>
        <taxon>Danionella</taxon>
    </lineage>
</organism>
<keyword evidence="1" id="KW-0812">Transmembrane</keyword>
<feature type="transmembrane region" description="Helical" evidence="1">
    <location>
        <begin position="66"/>
        <end position="85"/>
    </location>
</feature>
<evidence type="ECO:0000313" key="2">
    <source>
        <dbReference type="EMBL" id="TRY84977.1"/>
    </source>
</evidence>
<dbReference type="Proteomes" id="UP000316079">
    <property type="component" value="Unassembled WGS sequence"/>
</dbReference>
<evidence type="ECO:0000256" key="1">
    <source>
        <dbReference type="SAM" id="Phobius"/>
    </source>
</evidence>
<protein>
    <submittedName>
        <fullName evidence="2">Uncharacterized protein</fullName>
    </submittedName>
</protein>
<dbReference type="EMBL" id="SRMA01026332">
    <property type="protein sequence ID" value="TRY84977.1"/>
    <property type="molecule type" value="Genomic_DNA"/>
</dbReference>
<gene>
    <name evidence="2" type="ORF">DNTS_028854</name>
</gene>
<evidence type="ECO:0000313" key="3">
    <source>
        <dbReference type="Proteomes" id="UP000316079"/>
    </source>
</evidence>
<reference evidence="2 3" key="1">
    <citation type="journal article" date="2019" name="Sci. Data">
        <title>Hybrid genome assembly and annotation of Danionella translucida.</title>
        <authorList>
            <person name="Kadobianskyi M."/>
            <person name="Schulze L."/>
            <person name="Schuelke M."/>
            <person name="Judkewitz B."/>
        </authorList>
    </citation>
    <scope>NUCLEOTIDE SEQUENCE [LARGE SCALE GENOMIC DNA]</scope>
    <source>
        <strain evidence="2 3">Bolton</strain>
    </source>
</reference>